<keyword evidence="4" id="KW-0274">FAD</keyword>
<dbReference type="InterPro" id="IPR012951">
    <property type="entry name" value="BBE"/>
</dbReference>
<evidence type="ECO:0000313" key="9">
    <source>
        <dbReference type="Proteomes" id="UP001498476"/>
    </source>
</evidence>
<accession>A0ABR1GJH2</accession>
<dbReference type="Pfam" id="PF08031">
    <property type="entry name" value="BBE"/>
    <property type="match status" value="1"/>
</dbReference>
<dbReference type="PROSITE" id="PS51387">
    <property type="entry name" value="FAD_PCMH"/>
    <property type="match status" value="1"/>
</dbReference>
<gene>
    <name evidence="8" type="ORF">QQX98_012207</name>
</gene>
<dbReference type="SUPFAM" id="SSF56176">
    <property type="entry name" value="FAD-binding/transporter-associated domain-like"/>
    <property type="match status" value="1"/>
</dbReference>
<keyword evidence="3" id="KW-0285">Flavoprotein</keyword>
<feature type="signal peptide" evidence="6">
    <location>
        <begin position="1"/>
        <end position="26"/>
    </location>
</feature>
<comment type="caution">
    <text evidence="8">The sequence shown here is derived from an EMBL/GenBank/DDBJ whole genome shotgun (WGS) entry which is preliminary data.</text>
</comment>
<dbReference type="PANTHER" id="PTHR42973">
    <property type="entry name" value="BINDING OXIDOREDUCTASE, PUTATIVE (AFU_ORTHOLOGUE AFUA_1G17690)-RELATED"/>
    <property type="match status" value="1"/>
</dbReference>
<keyword evidence="6" id="KW-0732">Signal</keyword>
<proteinExistence type="inferred from homology"/>
<dbReference type="InterPro" id="IPR016166">
    <property type="entry name" value="FAD-bd_PCMH"/>
</dbReference>
<keyword evidence="9" id="KW-1185">Reference proteome</keyword>
<dbReference type="InterPro" id="IPR016169">
    <property type="entry name" value="FAD-bd_PCMH_sub2"/>
</dbReference>
<dbReference type="PANTHER" id="PTHR42973:SF39">
    <property type="entry name" value="FAD-BINDING PCMH-TYPE DOMAIN-CONTAINING PROTEIN"/>
    <property type="match status" value="1"/>
</dbReference>
<organism evidence="8 9">
    <name type="scientific">Neonectria punicea</name>
    <dbReference type="NCBI Taxonomy" id="979145"/>
    <lineage>
        <taxon>Eukaryota</taxon>
        <taxon>Fungi</taxon>
        <taxon>Dikarya</taxon>
        <taxon>Ascomycota</taxon>
        <taxon>Pezizomycotina</taxon>
        <taxon>Sordariomycetes</taxon>
        <taxon>Hypocreomycetidae</taxon>
        <taxon>Hypocreales</taxon>
        <taxon>Nectriaceae</taxon>
        <taxon>Neonectria</taxon>
    </lineage>
</organism>
<name>A0ABR1GJH2_9HYPO</name>
<evidence type="ECO:0000256" key="2">
    <source>
        <dbReference type="ARBA" id="ARBA00005466"/>
    </source>
</evidence>
<protein>
    <recommendedName>
        <fullName evidence="7">FAD-binding PCMH-type domain-containing protein</fullName>
    </recommendedName>
</protein>
<evidence type="ECO:0000256" key="5">
    <source>
        <dbReference type="ARBA" id="ARBA00023002"/>
    </source>
</evidence>
<evidence type="ECO:0000313" key="8">
    <source>
        <dbReference type="EMBL" id="KAK7398412.1"/>
    </source>
</evidence>
<evidence type="ECO:0000256" key="3">
    <source>
        <dbReference type="ARBA" id="ARBA00022630"/>
    </source>
</evidence>
<comment type="similarity">
    <text evidence="2">Belongs to the oxygen-dependent FAD-linked oxidoreductase family.</text>
</comment>
<feature type="domain" description="FAD-binding PCMH-type" evidence="7">
    <location>
        <begin position="64"/>
        <end position="236"/>
    </location>
</feature>
<dbReference type="Proteomes" id="UP001498476">
    <property type="component" value="Unassembled WGS sequence"/>
</dbReference>
<evidence type="ECO:0000256" key="6">
    <source>
        <dbReference type="SAM" id="SignalP"/>
    </source>
</evidence>
<dbReference type="Pfam" id="PF01565">
    <property type="entry name" value="FAD_binding_4"/>
    <property type="match status" value="1"/>
</dbReference>
<sequence length="499" mass="53975">MIATLPLQRTASLVLCLFSALSLASAVLTRRDSLSACLADANVPYSVKDSAEWTQETTPYNLRLPYTPAAVAVPTCVSHIEAAVSCGVENGVRVSAKGGGHGYASFAFGGEDGHLVIALDRMDKVALNEDGTAKVQPGARLGHVAVELFNQGRRAISHGSCPGVGVSGHVLHGGYGFASRTHGLTLDWLIGAKVVLADGSLVHCSASEHQDLFWALRGAGSSYGIVAELEFNTFAAPSQVTPFNIELDWSRNEAVKGIKALQDMAVEAPTELNMQIYMGATGQTIQGVYYGDRNGLNAVLKPLLDDLDTGITEASTVGWIEALEHFADGLDLDQTFPYNQHSTFYKSSLMTHALTNSQIESFMTTLFANMNDASARHSWFVLVDLHGGNNSAIASVSPTETAYVHRDKLLLYQFSDRGADGEYPEEGFALLKGFRESVTKSMADGEWGMYANYVDAELDAETAQRLYWGDNLARLKRVKAVLDPEEVFWNPQGVRPIKE</sequence>
<dbReference type="InterPro" id="IPR006094">
    <property type="entry name" value="Oxid_FAD_bind_N"/>
</dbReference>
<evidence type="ECO:0000256" key="4">
    <source>
        <dbReference type="ARBA" id="ARBA00022827"/>
    </source>
</evidence>
<dbReference type="InterPro" id="IPR050416">
    <property type="entry name" value="FAD-linked_Oxidoreductase"/>
</dbReference>
<feature type="chain" id="PRO_5045161829" description="FAD-binding PCMH-type domain-containing protein" evidence="6">
    <location>
        <begin position="27"/>
        <end position="499"/>
    </location>
</feature>
<evidence type="ECO:0000259" key="7">
    <source>
        <dbReference type="PROSITE" id="PS51387"/>
    </source>
</evidence>
<reference evidence="8 9" key="1">
    <citation type="journal article" date="2025" name="Microbiol. Resour. Announc.">
        <title>Draft genome sequences for Neonectria magnoliae and Neonectria punicea, canker pathogens of Liriodendron tulipifera and Acer saccharum in West Virginia.</title>
        <authorList>
            <person name="Petronek H.M."/>
            <person name="Kasson M.T."/>
            <person name="Metheny A.M."/>
            <person name="Stauder C.M."/>
            <person name="Lovett B."/>
            <person name="Lynch S.C."/>
            <person name="Garnas J.R."/>
            <person name="Kasson L.R."/>
            <person name="Stajich J.E."/>
        </authorList>
    </citation>
    <scope>NUCLEOTIDE SEQUENCE [LARGE SCALE GENOMIC DNA]</scope>
    <source>
        <strain evidence="8 9">NRRL 64653</strain>
    </source>
</reference>
<comment type="cofactor">
    <cofactor evidence="1">
        <name>FAD</name>
        <dbReference type="ChEBI" id="CHEBI:57692"/>
    </cofactor>
</comment>
<dbReference type="InterPro" id="IPR036318">
    <property type="entry name" value="FAD-bd_PCMH-like_sf"/>
</dbReference>
<keyword evidence="5" id="KW-0560">Oxidoreductase</keyword>
<dbReference type="EMBL" id="JAZAVJ010000339">
    <property type="protein sequence ID" value="KAK7398412.1"/>
    <property type="molecule type" value="Genomic_DNA"/>
</dbReference>
<evidence type="ECO:0000256" key="1">
    <source>
        <dbReference type="ARBA" id="ARBA00001974"/>
    </source>
</evidence>
<dbReference type="Gene3D" id="3.30.465.10">
    <property type="match status" value="1"/>
</dbReference>
<dbReference type="Gene3D" id="3.40.462.20">
    <property type="match status" value="1"/>
</dbReference>